<name>A0A2Y9TU92_9GAMM</name>
<gene>
    <name evidence="1" type="ORF">HYN51_00505</name>
</gene>
<dbReference type="OrthoDB" id="7284604at2"/>
<reference evidence="1 2" key="1">
    <citation type="journal article" date="2019" name="Int. J. Syst. Evol. Microbiol.">
        <title>Limnobaculum parvum gen. nov., sp. nov., isolated from a freshwater lake.</title>
        <authorList>
            <person name="Baek C."/>
            <person name="Shin S.K."/>
            <person name="Yi H."/>
        </authorList>
    </citation>
    <scope>NUCLEOTIDE SEQUENCE [LARGE SCALE GENOMIC DNA]</scope>
    <source>
        <strain evidence="1 2">HYN0051</strain>
    </source>
</reference>
<protein>
    <submittedName>
        <fullName evidence="1">Uncharacterized protein</fullName>
    </submittedName>
</protein>
<evidence type="ECO:0000313" key="1">
    <source>
        <dbReference type="EMBL" id="AWH87161.1"/>
    </source>
</evidence>
<dbReference type="Proteomes" id="UP000244908">
    <property type="component" value="Chromosome"/>
</dbReference>
<sequence>MKINRDLQNTILKILSNVYPNNIHREEWLPLLSVAGDKDTLVANLLYLEEHKLLSSGITRCVNDYMINLGQLRITNRGLDFLLNDGGVNAILDVSMIKYHDDTIQCFNDFIEKSNLDDIDKSKLTTKLKSLPVDTIKDIAIKLIDNGLERMPDGAHWLGRVLL</sequence>
<evidence type="ECO:0000313" key="2">
    <source>
        <dbReference type="Proteomes" id="UP000244908"/>
    </source>
</evidence>
<keyword evidence="2" id="KW-1185">Reference proteome</keyword>
<dbReference type="AlphaFoldDB" id="A0A2Y9TU92"/>
<dbReference type="EMBL" id="CP029185">
    <property type="protein sequence ID" value="AWH87161.1"/>
    <property type="molecule type" value="Genomic_DNA"/>
</dbReference>
<dbReference type="KEGG" id="lpv:HYN51_00505"/>
<dbReference type="RefSeq" id="WP_108899255.1">
    <property type="nucleotide sequence ID" value="NZ_CP029185.2"/>
</dbReference>
<accession>A0A2Y9TU92</accession>
<organism evidence="1 2">
    <name type="scientific">Limnobaculum parvum</name>
    <dbReference type="NCBI Taxonomy" id="2172103"/>
    <lineage>
        <taxon>Bacteria</taxon>
        <taxon>Pseudomonadati</taxon>
        <taxon>Pseudomonadota</taxon>
        <taxon>Gammaproteobacteria</taxon>
        <taxon>Enterobacterales</taxon>
        <taxon>Budviciaceae</taxon>
        <taxon>Limnobaculum</taxon>
    </lineage>
</organism>
<proteinExistence type="predicted"/>